<sequence>MGDVEEGRARSIIRALKQNPQMVPPGLDVEAAEKDFAAWDRLSRIDEEVQRVAKLVGDTRAALGINIMSVAKLGYSLSKTFGAALGIGDLVKELGARFTGGRKKKATEPAPESADE</sequence>
<evidence type="ECO:0000313" key="2">
    <source>
        <dbReference type="Proteomes" id="UP001165293"/>
    </source>
</evidence>
<reference evidence="1" key="1">
    <citation type="submission" date="2021-10" db="EMBL/GenBank/DDBJ databases">
        <authorList>
            <person name="Lyu M."/>
            <person name="Wang X."/>
            <person name="Meng X."/>
            <person name="Xu K."/>
        </authorList>
    </citation>
    <scope>NUCLEOTIDE SEQUENCE</scope>
    <source>
        <strain evidence="1">A6</strain>
    </source>
</reference>
<organism evidence="1 2">
    <name type="scientific">Noviluteimonas lactosilytica</name>
    <dbReference type="NCBI Taxonomy" id="2888523"/>
    <lineage>
        <taxon>Bacteria</taxon>
        <taxon>Pseudomonadati</taxon>
        <taxon>Pseudomonadota</taxon>
        <taxon>Gammaproteobacteria</taxon>
        <taxon>Lysobacterales</taxon>
        <taxon>Lysobacteraceae</taxon>
        <taxon>Noviluteimonas</taxon>
    </lineage>
</organism>
<proteinExistence type="predicted"/>
<keyword evidence="2" id="KW-1185">Reference proteome</keyword>
<accession>A0ABS8JJQ7</accession>
<dbReference type="EMBL" id="JAJGAK010000003">
    <property type="protein sequence ID" value="MCC8363845.1"/>
    <property type="molecule type" value="Genomic_DNA"/>
</dbReference>
<protein>
    <submittedName>
        <fullName evidence="1">Uncharacterized protein</fullName>
    </submittedName>
</protein>
<dbReference type="RefSeq" id="WP_230527648.1">
    <property type="nucleotide sequence ID" value="NZ_JAJGAK010000003.1"/>
</dbReference>
<comment type="caution">
    <text evidence="1">The sequence shown here is derived from an EMBL/GenBank/DDBJ whole genome shotgun (WGS) entry which is preliminary data.</text>
</comment>
<gene>
    <name evidence="1" type="ORF">LK996_12250</name>
</gene>
<name>A0ABS8JJQ7_9GAMM</name>
<evidence type="ECO:0000313" key="1">
    <source>
        <dbReference type="EMBL" id="MCC8363845.1"/>
    </source>
</evidence>
<dbReference type="Proteomes" id="UP001165293">
    <property type="component" value="Unassembled WGS sequence"/>
</dbReference>